<accession>A0ABV5RPL1</accession>
<dbReference type="EMBL" id="JBHMCG010000242">
    <property type="protein sequence ID" value="MFB9579838.1"/>
    <property type="molecule type" value="Genomic_DNA"/>
</dbReference>
<evidence type="ECO:0008006" key="3">
    <source>
        <dbReference type="Google" id="ProtNLM"/>
    </source>
</evidence>
<keyword evidence="2" id="KW-1185">Reference proteome</keyword>
<name>A0ABV5RPL1_9ACTN</name>
<evidence type="ECO:0000313" key="1">
    <source>
        <dbReference type="EMBL" id="MFB9579838.1"/>
    </source>
</evidence>
<dbReference type="RefSeq" id="WP_345515758.1">
    <property type="nucleotide sequence ID" value="NZ_BAAAXD010000033.1"/>
</dbReference>
<gene>
    <name evidence="1" type="ORF">ACFFTL_48275</name>
</gene>
<reference evidence="1 2" key="1">
    <citation type="submission" date="2024-09" db="EMBL/GenBank/DDBJ databases">
        <authorList>
            <person name="Sun Q."/>
            <person name="Mori K."/>
        </authorList>
    </citation>
    <scope>NUCLEOTIDE SEQUENCE [LARGE SCALE GENOMIC DNA]</scope>
    <source>
        <strain evidence="1 2">JCM 3331</strain>
    </source>
</reference>
<sequence>MTPDEIAVVRGELEAFTAEVFEPFARNDQRHWGKVYLQGLLTDGQRKSLHLDALNHARSTVCGSTTDGMEAREGGGLRTMP</sequence>
<dbReference type="Proteomes" id="UP001589710">
    <property type="component" value="Unassembled WGS sequence"/>
</dbReference>
<comment type="caution">
    <text evidence="1">The sequence shown here is derived from an EMBL/GenBank/DDBJ whole genome shotgun (WGS) entry which is preliminary data.</text>
</comment>
<organism evidence="1 2">
    <name type="scientific">Streptomyces yanii</name>
    <dbReference type="NCBI Taxonomy" id="78510"/>
    <lineage>
        <taxon>Bacteria</taxon>
        <taxon>Bacillati</taxon>
        <taxon>Actinomycetota</taxon>
        <taxon>Actinomycetes</taxon>
        <taxon>Kitasatosporales</taxon>
        <taxon>Streptomycetaceae</taxon>
        <taxon>Streptomyces</taxon>
    </lineage>
</organism>
<proteinExistence type="predicted"/>
<protein>
    <recommendedName>
        <fullName evidence="3">Transposase</fullName>
    </recommendedName>
</protein>
<evidence type="ECO:0000313" key="2">
    <source>
        <dbReference type="Proteomes" id="UP001589710"/>
    </source>
</evidence>